<evidence type="ECO:0000259" key="7">
    <source>
        <dbReference type="PROSITE" id="PS50011"/>
    </source>
</evidence>
<dbReference type="PROSITE" id="PS00107">
    <property type="entry name" value="PROTEIN_KINASE_ATP"/>
    <property type="match status" value="1"/>
</dbReference>
<dbReference type="Gene3D" id="1.10.510.10">
    <property type="entry name" value="Transferase(Phosphotransferase) domain 1"/>
    <property type="match status" value="1"/>
</dbReference>
<dbReference type="InterPro" id="IPR011009">
    <property type="entry name" value="Kinase-like_dom_sf"/>
</dbReference>
<dbReference type="InterPro" id="IPR050205">
    <property type="entry name" value="CDPK_Ser/Thr_kinases"/>
</dbReference>
<sequence length="420" mass="46929">MPIVYSRNRGPCSWCCKKLRMLKLRMDSAGEDEAVLRLRSRLQEIQPDHVFLLIGRHISEFFRIDSTIGEGGFGTVFKAKPTAEGCKLVRKLQSNKDYAIKMVKLQKKAGLAEEIGYSLLNVSAQRHRQFLRDLSSTGPTEHGMVGLLAAFVQPQEALFQVMELLEGPDLFDFLAPKTEKLPESAVVGLVRQMLEAVHYMHRTLGALHRDIKPENFGFIKPPVKEQSFPPLKLFDVGLAWVLEAPVTEETAKDILHIKRCGTACYMAPEVWDGNTGPPSDVWSLGIVSYIVTSLEVPFKLMETKAPKSAVRNNDLSFESNAWTNTSEQAKEFLKGMLQKEYRSRLTTSEALAHEWLRRTEAGLPTISEGSSGSEGAELTPKCVPLITALPPKSRRSEAGIFESMTAMPEKFFADQSTAER</sequence>
<comment type="caution">
    <text evidence="8">The sequence shown here is derived from an EMBL/GenBank/DDBJ whole genome shotgun (WGS) entry which is preliminary data.</text>
</comment>
<proteinExistence type="predicted"/>
<dbReference type="InterPro" id="IPR017441">
    <property type="entry name" value="Protein_kinase_ATP_BS"/>
</dbReference>
<gene>
    <name evidence="8" type="ORF">SCF082_LOCUS48687</name>
</gene>
<evidence type="ECO:0000256" key="1">
    <source>
        <dbReference type="ARBA" id="ARBA00022527"/>
    </source>
</evidence>
<dbReference type="SMART" id="SM00220">
    <property type="entry name" value="S_TKc"/>
    <property type="match status" value="1"/>
</dbReference>
<evidence type="ECO:0000313" key="9">
    <source>
        <dbReference type="Proteomes" id="UP001642464"/>
    </source>
</evidence>
<dbReference type="Pfam" id="PF00069">
    <property type="entry name" value="Pkinase"/>
    <property type="match status" value="1"/>
</dbReference>
<keyword evidence="2" id="KW-0808">Transferase</keyword>
<dbReference type="PROSITE" id="PS50011">
    <property type="entry name" value="PROTEIN_KINASE_DOM"/>
    <property type="match status" value="1"/>
</dbReference>
<name>A0ABP0RYB1_9DINO</name>
<accession>A0ABP0RYB1</accession>
<keyword evidence="1" id="KW-0723">Serine/threonine-protein kinase</keyword>
<evidence type="ECO:0000256" key="5">
    <source>
        <dbReference type="ARBA" id="ARBA00022840"/>
    </source>
</evidence>
<evidence type="ECO:0000256" key="6">
    <source>
        <dbReference type="PROSITE-ProRule" id="PRU10141"/>
    </source>
</evidence>
<dbReference type="GO" id="GO:0016301">
    <property type="term" value="F:kinase activity"/>
    <property type="evidence" value="ECO:0007669"/>
    <property type="project" value="UniProtKB-KW"/>
</dbReference>
<organism evidence="8 9">
    <name type="scientific">Durusdinium trenchii</name>
    <dbReference type="NCBI Taxonomy" id="1381693"/>
    <lineage>
        <taxon>Eukaryota</taxon>
        <taxon>Sar</taxon>
        <taxon>Alveolata</taxon>
        <taxon>Dinophyceae</taxon>
        <taxon>Suessiales</taxon>
        <taxon>Symbiodiniaceae</taxon>
        <taxon>Durusdinium</taxon>
    </lineage>
</organism>
<dbReference type="Proteomes" id="UP001642464">
    <property type="component" value="Unassembled WGS sequence"/>
</dbReference>
<protein>
    <submittedName>
        <fullName evidence="8">CDPK-related kinase 7 (AtCRK7) (Calcium/calmodulin-dependent protein kinase CRK7)</fullName>
    </submittedName>
</protein>
<dbReference type="EMBL" id="CAXAMM010042350">
    <property type="protein sequence ID" value="CAK9104316.1"/>
    <property type="molecule type" value="Genomic_DNA"/>
</dbReference>
<dbReference type="PANTHER" id="PTHR24349">
    <property type="entry name" value="SERINE/THREONINE-PROTEIN KINASE"/>
    <property type="match status" value="1"/>
</dbReference>
<evidence type="ECO:0000256" key="3">
    <source>
        <dbReference type="ARBA" id="ARBA00022741"/>
    </source>
</evidence>
<evidence type="ECO:0000313" key="8">
    <source>
        <dbReference type="EMBL" id="CAK9104316.1"/>
    </source>
</evidence>
<feature type="binding site" evidence="6">
    <location>
        <position position="101"/>
    </location>
    <ligand>
        <name>ATP</name>
        <dbReference type="ChEBI" id="CHEBI:30616"/>
    </ligand>
</feature>
<dbReference type="InterPro" id="IPR000719">
    <property type="entry name" value="Prot_kinase_dom"/>
</dbReference>
<keyword evidence="5 6" id="KW-0067">ATP-binding</keyword>
<keyword evidence="9" id="KW-1185">Reference proteome</keyword>
<reference evidence="8 9" key="1">
    <citation type="submission" date="2024-02" db="EMBL/GenBank/DDBJ databases">
        <authorList>
            <person name="Chen Y."/>
            <person name="Shah S."/>
            <person name="Dougan E. K."/>
            <person name="Thang M."/>
            <person name="Chan C."/>
        </authorList>
    </citation>
    <scope>NUCLEOTIDE SEQUENCE [LARGE SCALE GENOMIC DNA]</scope>
</reference>
<keyword evidence="3 6" id="KW-0547">Nucleotide-binding</keyword>
<feature type="domain" description="Protein kinase" evidence="7">
    <location>
        <begin position="62"/>
        <end position="356"/>
    </location>
</feature>
<evidence type="ECO:0000256" key="4">
    <source>
        <dbReference type="ARBA" id="ARBA00022777"/>
    </source>
</evidence>
<dbReference type="SUPFAM" id="SSF56112">
    <property type="entry name" value="Protein kinase-like (PK-like)"/>
    <property type="match status" value="1"/>
</dbReference>
<evidence type="ECO:0000256" key="2">
    <source>
        <dbReference type="ARBA" id="ARBA00022679"/>
    </source>
</evidence>
<keyword evidence="4 8" id="KW-0418">Kinase</keyword>